<name>A0AAW6TYL6_9BACT</name>
<evidence type="ECO:0000256" key="1">
    <source>
        <dbReference type="SAM" id="SignalP"/>
    </source>
</evidence>
<dbReference type="AlphaFoldDB" id="A0AAW6TYL6"/>
<gene>
    <name evidence="2" type="ORF">QJ522_07155</name>
</gene>
<keyword evidence="3" id="KW-1185">Reference proteome</keyword>
<dbReference type="Proteomes" id="UP001431776">
    <property type="component" value="Unassembled WGS sequence"/>
</dbReference>
<evidence type="ECO:0008006" key="4">
    <source>
        <dbReference type="Google" id="ProtNLM"/>
    </source>
</evidence>
<feature type="chain" id="PRO_5043319494" description="Curlin associated repeat-containing protein" evidence="1">
    <location>
        <begin position="22"/>
        <end position="194"/>
    </location>
</feature>
<reference evidence="2" key="1">
    <citation type="submission" date="2023-05" db="EMBL/GenBank/DDBJ databases">
        <title>Anaerotaeda fermentans gen. nov., sp. nov., a novel anaerobic planctomycete of the new family within the order Sedimentisphaerales isolated from Taman Peninsula, Russia.</title>
        <authorList>
            <person name="Khomyakova M.A."/>
            <person name="Merkel A.Y."/>
            <person name="Slobodkin A.I."/>
        </authorList>
    </citation>
    <scope>NUCLEOTIDE SEQUENCE</scope>
    <source>
        <strain evidence="2">M17dextr</strain>
    </source>
</reference>
<protein>
    <recommendedName>
        <fullName evidence="4">Curlin associated repeat-containing protein</fullName>
    </recommendedName>
</protein>
<organism evidence="2 3">
    <name type="scientific">Anaerobaca lacustris</name>
    <dbReference type="NCBI Taxonomy" id="3044600"/>
    <lineage>
        <taxon>Bacteria</taxon>
        <taxon>Pseudomonadati</taxon>
        <taxon>Planctomycetota</taxon>
        <taxon>Phycisphaerae</taxon>
        <taxon>Sedimentisphaerales</taxon>
        <taxon>Anaerobacaceae</taxon>
        <taxon>Anaerobaca</taxon>
    </lineage>
</organism>
<accession>A0AAW6TYL6</accession>
<dbReference type="RefSeq" id="WP_349244230.1">
    <property type="nucleotide sequence ID" value="NZ_JASCXX010000007.1"/>
</dbReference>
<comment type="caution">
    <text evidence="2">The sequence shown here is derived from an EMBL/GenBank/DDBJ whole genome shotgun (WGS) entry which is preliminary data.</text>
</comment>
<sequence length="194" mass="19234">MFKAIASSMIVIGLVASGAFAGAEQEQLTGIQGINLIQLAQGEQVGESLQNLVVDNQQSIVGAAGQGFFGSIGQALGAMGECGLVAATQNLGVLGGQWQNIGDCISPKFQGSSLDMTAMQELGRANGAGAASALHTIVLNGGQSGANAIGTLDEATTVMGMQTSDLSGQPGSAGSIMTGMTVVGEQIQGSGAMQ</sequence>
<feature type="signal peptide" evidence="1">
    <location>
        <begin position="1"/>
        <end position="21"/>
    </location>
</feature>
<dbReference type="EMBL" id="JASCXX010000007">
    <property type="protein sequence ID" value="MDI6448819.1"/>
    <property type="molecule type" value="Genomic_DNA"/>
</dbReference>
<proteinExistence type="predicted"/>
<evidence type="ECO:0000313" key="2">
    <source>
        <dbReference type="EMBL" id="MDI6448819.1"/>
    </source>
</evidence>
<keyword evidence="1" id="KW-0732">Signal</keyword>
<evidence type="ECO:0000313" key="3">
    <source>
        <dbReference type="Proteomes" id="UP001431776"/>
    </source>
</evidence>